<dbReference type="PANTHER" id="PTHR39327:SF1">
    <property type="entry name" value="BLR5470 PROTEIN"/>
    <property type="match status" value="1"/>
</dbReference>
<protein>
    <submittedName>
        <fullName evidence="1">Transglutaminase-like cysteine proteinase BTLCP</fullName>
    </submittedName>
</protein>
<dbReference type="RefSeq" id="WP_157719503.1">
    <property type="nucleotide sequence ID" value="NZ_LT629751.1"/>
</dbReference>
<dbReference type="STRING" id="1392877.SAMN05216221_1444"/>
<accession>A0A1H1QUU6</accession>
<dbReference type="OrthoDB" id="5401788at2"/>
<dbReference type="PANTHER" id="PTHR39327">
    <property type="match status" value="1"/>
</dbReference>
<gene>
    <name evidence="1" type="ORF">SAMN05216221_1444</name>
</gene>
<keyword evidence="2" id="KW-1185">Reference proteome</keyword>
<dbReference type="Gene3D" id="3.10.620.30">
    <property type="match status" value="1"/>
</dbReference>
<dbReference type="Pfam" id="PF06035">
    <property type="entry name" value="Peptidase_C93"/>
    <property type="match status" value="1"/>
</dbReference>
<evidence type="ECO:0000313" key="2">
    <source>
        <dbReference type="Proteomes" id="UP000243359"/>
    </source>
</evidence>
<proteinExistence type="predicted"/>
<sequence>MKKSNFLGALLQSRRGHVLAGLLFGSGLLLGPAKVAAHSVQSHRHESVSAQLEAWQELITQALTLSDVEKLEVVNRFFNHRARYVEDQKLWGQFDYWATPLELLEMGAGDCEDFALAKYFTLRLLGFPEQSLRLVYTNMTSGGQAHMVLGYWPDNGELPLVLDNLREEIEPLAQRHDLVMQFAFDTDHLYRFDHHRLVMAGNAKLLPDWHQLQVRVSREARNVSRAGELMIAAAPHAKPAS</sequence>
<evidence type="ECO:0000313" key="1">
    <source>
        <dbReference type="EMBL" id="SDS27083.1"/>
    </source>
</evidence>
<dbReference type="InterPro" id="IPR010319">
    <property type="entry name" value="Transglutaminase-like_Cys_pept"/>
</dbReference>
<dbReference type="InterPro" id="IPR038765">
    <property type="entry name" value="Papain-like_cys_pep_sf"/>
</dbReference>
<dbReference type="SUPFAM" id="SSF54001">
    <property type="entry name" value="Cysteine proteinases"/>
    <property type="match status" value="1"/>
</dbReference>
<dbReference type="AlphaFoldDB" id="A0A1H1QUU6"/>
<dbReference type="EMBL" id="LT629751">
    <property type="protein sequence ID" value="SDS27083.1"/>
    <property type="molecule type" value="Genomic_DNA"/>
</dbReference>
<organism evidence="1 2">
    <name type="scientific">Pseudomonas oryzae</name>
    <dbReference type="NCBI Taxonomy" id="1392877"/>
    <lineage>
        <taxon>Bacteria</taxon>
        <taxon>Pseudomonadati</taxon>
        <taxon>Pseudomonadota</taxon>
        <taxon>Gammaproteobacteria</taxon>
        <taxon>Pseudomonadales</taxon>
        <taxon>Pseudomonadaceae</taxon>
        <taxon>Pseudomonas</taxon>
    </lineage>
</organism>
<dbReference type="Proteomes" id="UP000243359">
    <property type="component" value="Chromosome I"/>
</dbReference>
<name>A0A1H1QUU6_9PSED</name>
<reference evidence="2" key="1">
    <citation type="submission" date="2016-10" db="EMBL/GenBank/DDBJ databases">
        <authorList>
            <person name="Varghese N."/>
            <person name="Submissions S."/>
        </authorList>
    </citation>
    <scope>NUCLEOTIDE SEQUENCE [LARGE SCALE GENOMIC DNA]</scope>
    <source>
        <strain evidence="2">KCTC 32247</strain>
    </source>
</reference>